<evidence type="ECO:0000313" key="5">
    <source>
        <dbReference type="Proteomes" id="UP001628874"/>
    </source>
</evidence>
<organism evidence="4 5">
    <name type="scientific">Scytonema tolypothrichoides VB-61278_2</name>
    <dbReference type="NCBI Taxonomy" id="3232314"/>
    <lineage>
        <taxon>Bacteria</taxon>
        <taxon>Bacillati</taxon>
        <taxon>Cyanobacteriota</taxon>
        <taxon>Cyanophyceae</taxon>
        <taxon>Nostocales</taxon>
        <taxon>Scytonemataceae</taxon>
        <taxon>Scytonema</taxon>
    </lineage>
</organism>
<proteinExistence type="predicted"/>
<sequence>MLQFSDHFIYKRNEAVSCLLFVVYPMEIRKLTKHDAEDYRNIRLEALYNNPDSFGSMYTEESWKTIDEFRDKIPEDNNNFILGYYEDKELIGIVAFHQESRIKLRHKAYIRSMYVQPEARGKGIGKLLLNELIKRAKTMNEIEILLLDVVTNNRKAKQLYVSFKFQTYGVEKKAYKLNDKYFDIESMSLQIK</sequence>
<keyword evidence="2" id="KW-0012">Acyltransferase</keyword>
<evidence type="ECO:0000256" key="1">
    <source>
        <dbReference type="ARBA" id="ARBA00022679"/>
    </source>
</evidence>
<evidence type="ECO:0000313" key="4">
    <source>
        <dbReference type="EMBL" id="MFL9461764.1"/>
    </source>
</evidence>
<dbReference type="CDD" id="cd04301">
    <property type="entry name" value="NAT_SF"/>
    <property type="match status" value="1"/>
</dbReference>
<dbReference type="InterPro" id="IPR050680">
    <property type="entry name" value="YpeA/RimI_acetyltransf"/>
</dbReference>
<keyword evidence="5" id="KW-1185">Reference proteome</keyword>
<dbReference type="Proteomes" id="UP001628874">
    <property type="component" value="Unassembled WGS sequence"/>
</dbReference>
<dbReference type="InterPro" id="IPR016181">
    <property type="entry name" value="Acyl_CoA_acyltransferase"/>
</dbReference>
<feature type="domain" description="N-acetyltransferase" evidence="3">
    <location>
        <begin position="26"/>
        <end position="183"/>
    </location>
</feature>
<dbReference type="PROSITE" id="PS51186">
    <property type="entry name" value="GNAT"/>
    <property type="match status" value="1"/>
</dbReference>
<dbReference type="Pfam" id="PF00583">
    <property type="entry name" value="Acetyltransf_1"/>
    <property type="match status" value="1"/>
</dbReference>
<name>A0ABW8WL79_9CYAN</name>
<comment type="caution">
    <text evidence="4">The sequence shown here is derived from an EMBL/GenBank/DDBJ whole genome shotgun (WGS) entry which is preliminary data.</text>
</comment>
<dbReference type="EMBL" id="JBFQGM010000004">
    <property type="protein sequence ID" value="MFL9461764.1"/>
    <property type="molecule type" value="Genomic_DNA"/>
</dbReference>
<dbReference type="InterPro" id="IPR000182">
    <property type="entry name" value="GNAT_dom"/>
</dbReference>
<reference evidence="4 5" key="1">
    <citation type="submission" date="2024-07" db="EMBL/GenBank/DDBJ databases">
        <authorList>
            <person name="Tripathy S."/>
        </authorList>
    </citation>
    <scope>NUCLEOTIDE SEQUENCE [LARGE SCALE GENOMIC DNA]</scope>
    <source>
        <strain evidence="4 5">VB-61278_2</strain>
    </source>
</reference>
<dbReference type="PANTHER" id="PTHR43420">
    <property type="entry name" value="ACETYLTRANSFERASE"/>
    <property type="match status" value="1"/>
</dbReference>
<dbReference type="RefSeq" id="WP_237266037.1">
    <property type="nucleotide sequence ID" value="NZ_JBFQGM010000004.1"/>
</dbReference>
<evidence type="ECO:0000256" key="2">
    <source>
        <dbReference type="ARBA" id="ARBA00023315"/>
    </source>
</evidence>
<dbReference type="Gene3D" id="3.40.630.30">
    <property type="match status" value="1"/>
</dbReference>
<evidence type="ECO:0000259" key="3">
    <source>
        <dbReference type="PROSITE" id="PS51186"/>
    </source>
</evidence>
<gene>
    <name evidence="4" type="ORF">AB0759_14120</name>
</gene>
<accession>A0ABW8WL79</accession>
<protein>
    <submittedName>
        <fullName evidence="4">N-acetyltransferase family protein</fullName>
    </submittedName>
</protein>
<dbReference type="SUPFAM" id="SSF55729">
    <property type="entry name" value="Acyl-CoA N-acyltransferases (Nat)"/>
    <property type="match status" value="1"/>
</dbReference>
<keyword evidence="1" id="KW-0808">Transferase</keyword>